<dbReference type="PANTHER" id="PTHR45947:SF3">
    <property type="entry name" value="SULFOQUINOVOSYL TRANSFERASE SQD2"/>
    <property type="match status" value="1"/>
</dbReference>
<dbReference type="InterPro" id="IPR028098">
    <property type="entry name" value="Glyco_trans_4-like_N"/>
</dbReference>
<dbReference type="EMBL" id="JABWGV010000002">
    <property type="protein sequence ID" value="NVD44997.1"/>
    <property type="molecule type" value="Genomic_DNA"/>
</dbReference>
<gene>
    <name evidence="2" type="ORF">HUV48_08170</name>
</gene>
<keyword evidence="2" id="KW-0808">Transferase</keyword>
<dbReference type="GO" id="GO:0016757">
    <property type="term" value="F:glycosyltransferase activity"/>
    <property type="evidence" value="ECO:0007669"/>
    <property type="project" value="InterPro"/>
</dbReference>
<proteinExistence type="predicted"/>
<dbReference type="Pfam" id="PF13439">
    <property type="entry name" value="Glyco_transf_4"/>
    <property type="match status" value="1"/>
</dbReference>
<dbReference type="RefSeq" id="WP_176267271.1">
    <property type="nucleotide sequence ID" value="NZ_JABWGV010000002.1"/>
</dbReference>
<feature type="domain" description="Glycosyltransferase subfamily 4-like N-terminal" evidence="1">
    <location>
        <begin position="14"/>
        <end position="164"/>
    </location>
</feature>
<evidence type="ECO:0000313" key="2">
    <source>
        <dbReference type="EMBL" id="NVD44997.1"/>
    </source>
</evidence>
<dbReference type="CDD" id="cd03814">
    <property type="entry name" value="GT4-like"/>
    <property type="match status" value="1"/>
</dbReference>
<organism evidence="2 3">
    <name type="scientific">Qipengyuania atrilutea</name>
    <dbReference type="NCBI Taxonomy" id="2744473"/>
    <lineage>
        <taxon>Bacteria</taxon>
        <taxon>Pseudomonadati</taxon>
        <taxon>Pseudomonadota</taxon>
        <taxon>Alphaproteobacteria</taxon>
        <taxon>Sphingomonadales</taxon>
        <taxon>Erythrobacteraceae</taxon>
        <taxon>Qipengyuania</taxon>
    </lineage>
</organism>
<dbReference type="AlphaFoldDB" id="A0A850H350"/>
<dbReference type="InterPro" id="IPR050194">
    <property type="entry name" value="Glycosyltransferase_grp1"/>
</dbReference>
<evidence type="ECO:0000259" key="1">
    <source>
        <dbReference type="Pfam" id="PF13439"/>
    </source>
</evidence>
<reference evidence="2 3" key="1">
    <citation type="submission" date="2020-06" db="EMBL/GenBank/DDBJ databases">
        <title>Altererythrobacter sp. HHU K3-1.</title>
        <authorList>
            <person name="Zhang D."/>
            <person name="Xue H."/>
        </authorList>
    </citation>
    <scope>NUCLEOTIDE SEQUENCE [LARGE SCALE GENOMIC DNA]</scope>
    <source>
        <strain evidence="2 3">HHU K3-1</strain>
    </source>
</reference>
<accession>A0A850H350</accession>
<dbReference type="Proteomes" id="UP000561438">
    <property type="component" value="Unassembled WGS sequence"/>
</dbReference>
<comment type="caution">
    <text evidence="2">The sequence shown here is derived from an EMBL/GenBank/DDBJ whole genome shotgun (WGS) entry which is preliminary data.</text>
</comment>
<dbReference type="Gene3D" id="3.40.50.2000">
    <property type="entry name" value="Glycogen Phosphorylase B"/>
    <property type="match status" value="2"/>
</dbReference>
<sequence>MRICFVTDAWKPQVNGVVRTLEATRRVLENRGHLVDIISPDRFRSAPCPSYPEIRLALAGEKRVGPMIERFRPQALHIATEGPLGFAARRWAKRSGMPFTSAFHTHFPQYLSKRTRLNEGFFWPALRRFHAASSSVLCATDSMKRELARRGIVHTSDWGRGVDLAAFGPDGPPDAAILALAGGKPKLLFVGRVAVEKNLKAFLSLDIDAAKFVVGDGPQRRELMRAFPDAHFLGSRTGEALAAAYRTADCFVFPSMTDTFGLVLIEALASGTPVAAYDATGPRDILTNEVGAIGPDLTANVKRALAIDPAACVAHAKRFSWEAATDLFENALVPFGPAMAARAMETA</sequence>
<dbReference type="Pfam" id="PF13692">
    <property type="entry name" value="Glyco_trans_1_4"/>
    <property type="match status" value="1"/>
</dbReference>
<protein>
    <submittedName>
        <fullName evidence="2">Glycosyltransferase family 1 protein</fullName>
    </submittedName>
</protein>
<keyword evidence="3" id="KW-1185">Reference proteome</keyword>
<name>A0A850H350_9SPHN</name>
<evidence type="ECO:0000313" key="3">
    <source>
        <dbReference type="Proteomes" id="UP000561438"/>
    </source>
</evidence>
<dbReference type="SUPFAM" id="SSF53756">
    <property type="entry name" value="UDP-Glycosyltransferase/glycogen phosphorylase"/>
    <property type="match status" value="1"/>
</dbReference>
<dbReference type="PANTHER" id="PTHR45947">
    <property type="entry name" value="SULFOQUINOVOSYL TRANSFERASE SQD2"/>
    <property type="match status" value="1"/>
</dbReference>